<dbReference type="EMBL" id="OX596105">
    <property type="protein sequence ID" value="CAI9700376.1"/>
    <property type="molecule type" value="Genomic_DNA"/>
</dbReference>
<evidence type="ECO:0000313" key="1">
    <source>
        <dbReference type="EMBL" id="CAI9700376.1"/>
    </source>
</evidence>
<dbReference type="Proteomes" id="UP001162501">
    <property type="component" value="Chromosome 21"/>
</dbReference>
<proteinExistence type="predicted"/>
<gene>
    <name evidence="1" type="ORF">MRATA1EN3_LOCUS11589</name>
</gene>
<sequence length="87" mass="9410">MPLRGLPWWCGVKNRAPGPGTEAPAVAPEGSACHPEMKPGTTAAEPARREPCSRSERRPSGEEPVPAARESPQRATKNKREVNVSKR</sequence>
<protein>
    <submittedName>
        <fullName evidence="1">Uncharacterized protein</fullName>
    </submittedName>
</protein>
<accession>A0ACB0EIF6</accession>
<name>A0ACB0EIF6_RANTA</name>
<evidence type="ECO:0000313" key="2">
    <source>
        <dbReference type="Proteomes" id="UP001162501"/>
    </source>
</evidence>
<reference evidence="1" key="1">
    <citation type="submission" date="2023-05" db="EMBL/GenBank/DDBJ databases">
        <authorList>
            <consortium name="ELIXIR-Norway"/>
        </authorList>
    </citation>
    <scope>NUCLEOTIDE SEQUENCE</scope>
</reference>
<organism evidence="1 2">
    <name type="scientific">Rangifer tarandus platyrhynchus</name>
    <name type="common">Svalbard reindeer</name>
    <dbReference type="NCBI Taxonomy" id="3082113"/>
    <lineage>
        <taxon>Eukaryota</taxon>
        <taxon>Metazoa</taxon>
        <taxon>Chordata</taxon>
        <taxon>Craniata</taxon>
        <taxon>Vertebrata</taxon>
        <taxon>Euteleostomi</taxon>
        <taxon>Mammalia</taxon>
        <taxon>Eutheria</taxon>
        <taxon>Laurasiatheria</taxon>
        <taxon>Artiodactyla</taxon>
        <taxon>Ruminantia</taxon>
        <taxon>Pecora</taxon>
        <taxon>Cervidae</taxon>
        <taxon>Odocoileinae</taxon>
        <taxon>Rangifer</taxon>
    </lineage>
</organism>